<dbReference type="InterPro" id="IPR002513">
    <property type="entry name" value="Tn3_Tnp_DDE_dom"/>
</dbReference>
<comment type="caution">
    <text evidence="2">The sequence shown here is derived from an EMBL/GenBank/DDBJ whole genome shotgun (WGS) entry which is preliminary data.</text>
</comment>
<proteinExistence type="predicted"/>
<name>A0ABV2SB32_9GAMM</name>
<organism evidence="2 3">
    <name type="scientific">Endozoicomonas lisbonensis</name>
    <dbReference type="NCBI Taxonomy" id="3120522"/>
    <lineage>
        <taxon>Bacteria</taxon>
        <taxon>Pseudomonadati</taxon>
        <taxon>Pseudomonadota</taxon>
        <taxon>Gammaproteobacteria</taxon>
        <taxon>Oceanospirillales</taxon>
        <taxon>Endozoicomonadaceae</taxon>
        <taxon>Endozoicomonas</taxon>
    </lineage>
</organism>
<dbReference type="RefSeq" id="WP_354011571.1">
    <property type="nucleotide sequence ID" value="NZ_JBEWTA010000003.1"/>
</dbReference>
<evidence type="ECO:0000313" key="3">
    <source>
        <dbReference type="Proteomes" id="UP001549366"/>
    </source>
</evidence>
<reference evidence="2 3" key="1">
    <citation type="submission" date="2024-06" db="EMBL/GenBank/DDBJ databases">
        <title>Genomic Encyclopedia of Type Strains, Phase V (KMG-V): Genome sequencing to study the core and pangenomes of soil and plant-associated prokaryotes.</title>
        <authorList>
            <person name="Whitman W."/>
        </authorList>
    </citation>
    <scope>NUCLEOTIDE SEQUENCE [LARGE SCALE GENOMIC DNA]</scope>
    <source>
        <strain evidence="2 3">NE40</strain>
    </source>
</reference>
<protein>
    <recommendedName>
        <fullName evidence="1">Tn3 transposase DDE domain-containing protein</fullName>
    </recommendedName>
</protein>
<gene>
    <name evidence="2" type="ORF">V5J35_000169</name>
</gene>
<dbReference type="EMBL" id="JBEWTB010000001">
    <property type="protein sequence ID" value="MET4754977.1"/>
    <property type="molecule type" value="Genomic_DNA"/>
</dbReference>
<evidence type="ECO:0000313" key="2">
    <source>
        <dbReference type="EMBL" id="MET4754977.1"/>
    </source>
</evidence>
<sequence length="149" mass="16951">MFVGDRIGMWDSFTHMKDRYTKRKNPLPLVINACLLSEAFGFGALKMADMSDLELNQLRSIREDFVRVDTLCEANDIVSNHIHSLPIFKQWNLMSEKVLADTDGQKFTTTDSTIRGLAIKSGKCSHITHKILILKLNTLLWTQLGLLNN</sequence>
<keyword evidence="3" id="KW-1185">Reference proteome</keyword>
<evidence type="ECO:0000259" key="1">
    <source>
        <dbReference type="Pfam" id="PF01526"/>
    </source>
</evidence>
<dbReference type="Proteomes" id="UP001549366">
    <property type="component" value="Unassembled WGS sequence"/>
</dbReference>
<dbReference type="Pfam" id="PF01526">
    <property type="entry name" value="DDE_Tnp_Tn3"/>
    <property type="match status" value="1"/>
</dbReference>
<feature type="domain" description="Tn3 transposase DDE" evidence="1">
    <location>
        <begin position="3"/>
        <end position="115"/>
    </location>
</feature>
<accession>A0ABV2SB32</accession>